<gene>
    <name evidence="1" type="ORF">CA983_02640</name>
</gene>
<name>A0A243SAI2_9ACTN</name>
<evidence type="ECO:0000313" key="2">
    <source>
        <dbReference type="Proteomes" id="UP000195105"/>
    </source>
</evidence>
<keyword evidence="2" id="KW-1185">Reference proteome</keyword>
<dbReference type="RefSeq" id="WP_086599238.1">
    <property type="nucleotide sequence ID" value="NZ_NGFN01000008.1"/>
</dbReference>
<organism evidence="1 2">
    <name type="scientific">Streptomyces swartbergensis</name>
    <dbReference type="NCBI Taxonomy" id="487165"/>
    <lineage>
        <taxon>Bacteria</taxon>
        <taxon>Bacillati</taxon>
        <taxon>Actinomycetota</taxon>
        <taxon>Actinomycetes</taxon>
        <taxon>Kitasatosporales</taxon>
        <taxon>Streptomycetaceae</taxon>
        <taxon>Streptomyces</taxon>
    </lineage>
</organism>
<reference evidence="1 2" key="1">
    <citation type="submission" date="2017-05" db="EMBL/GenBank/DDBJ databases">
        <title>Biotechnological potential of actinobacteria isolated from South African environments.</title>
        <authorList>
            <person name="Le Roes-Hill M."/>
            <person name="Prins A."/>
            <person name="Durrell K.A."/>
        </authorList>
    </citation>
    <scope>NUCLEOTIDE SEQUENCE [LARGE SCALE GENOMIC DNA]</scope>
    <source>
        <strain evidence="1 2">HMC13</strain>
    </source>
</reference>
<comment type="caution">
    <text evidence="1">The sequence shown here is derived from an EMBL/GenBank/DDBJ whole genome shotgun (WGS) entry which is preliminary data.</text>
</comment>
<dbReference type="EMBL" id="NGFN01000008">
    <property type="protein sequence ID" value="OUD04672.1"/>
    <property type="molecule type" value="Genomic_DNA"/>
</dbReference>
<protein>
    <submittedName>
        <fullName evidence="1">Uncharacterized protein</fullName>
    </submittedName>
</protein>
<sequence length="72" mass="7738">MNKQPLPPFSGDDTECVKCGNVGAYTNYRKQGEPIPGEIAFGGGPPERLDRVCARCDYTWAEACIPSSEATA</sequence>
<dbReference type="Proteomes" id="UP000195105">
    <property type="component" value="Unassembled WGS sequence"/>
</dbReference>
<accession>A0A243SAI2</accession>
<dbReference type="AlphaFoldDB" id="A0A243SAI2"/>
<proteinExistence type="predicted"/>
<evidence type="ECO:0000313" key="1">
    <source>
        <dbReference type="EMBL" id="OUD04672.1"/>
    </source>
</evidence>